<name>A0A9R1XW93_LACSA</name>
<keyword evidence="2" id="KW-1185">Reference proteome</keyword>
<sequence length="88" mass="10211">MDLYDIFGQSLNLEDTHLNEGFQKDYDIVFASGKDDGREAGLKTGFINGLELRFYRGCICDNPKLFRRRNSFRPTIHLCLRPWNILGP</sequence>
<gene>
    <name evidence="1" type="ORF">LSAT_V11C200052340</name>
</gene>
<accession>A0A9R1XW93</accession>
<evidence type="ECO:0000313" key="2">
    <source>
        <dbReference type="Proteomes" id="UP000235145"/>
    </source>
</evidence>
<dbReference type="AlphaFoldDB" id="A0A9R1XW93"/>
<proteinExistence type="predicted"/>
<protein>
    <submittedName>
        <fullName evidence="1">Uncharacterized protein</fullName>
    </submittedName>
</protein>
<dbReference type="Proteomes" id="UP000235145">
    <property type="component" value="Unassembled WGS sequence"/>
</dbReference>
<dbReference type="EMBL" id="NBSK02000002">
    <property type="protein sequence ID" value="KAJ0224044.1"/>
    <property type="molecule type" value="Genomic_DNA"/>
</dbReference>
<evidence type="ECO:0000313" key="1">
    <source>
        <dbReference type="EMBL" id="KAJ0224044.1"/>
    </source>
</evidence>
<reference evidence="1 2" key="1">
    <citation type="journal article" date="2017" name="Nat. Commun.">
        <title>Genome assembly with in vitro proximity ligation data and whole-genome triplication in lettuce.</title>
        <authorList>
            <person name="Reyes-Chin-Wo S."/>
            <person name="Wang Z."/>
            <person name="Yang X."/>
            <person name="Kozik A."/>
            <person name="Arikit S."/>
            <person name="Song C."/>
            <person name="Xia L."/>
            <person name="Froenicke L."/>
            <person name="Lavelle D.O."/>
            <person name="Truco M.J."/>
            <person name="Xia R."/>
            <person name="Zhu S."/>
            <person name="Xu C."/>
            <person name="Xu H."/>
            <person name="Xu X."/>
            <person name="Cox K."/>
            <person name="Korf I."/>
            <person name="Meyers B.C."/>
            <person name="Michelmore R.W."/>
        </authorList>
    </citation>
    <scope>NUCLEOTIDE SEQUENCE [LARGE SCALE GENOMIC DNA]</scope>
    <source>
        <strain evidence="2">cv. Salinas</strain>
        <tissue evidence="1">Seedlings</tissue>
    </source>
</reference>
<comment type="caution">
    <text evidence="1">The sequence shown here is derived from an EMBL/GenBank/DDBJ whole genome shotgun (WGS) entry which is preliminary data.</text>
</comment>
<organism evidence="1 2">
    <name type="scientific">Lactuca sativa</name>
    <name type="common">Garden lettuce</name>
    <dbReference type="NCBI Taxonomy" id="4236"/>
    <lineage>
        <taxon>Eukaryota</taxon>
        <taxon>Viridiplantae</taxon>
        <taxon>Streptophyta</taxon>
        <taxon>Embryophyta</taxon>
        <taxon>Tracheophyta</taxon>
        <taxon>Spermatophyta</taxon>
        <taxon>Magnoliopsida</taxon>
        <taxon>eudicotyledons</taxon>
        <taxon>Gunneridae</taxon>
        <taxon>Pentapetalae</taxon>
        <taxon>asterids</taxon>
        <taxon>campanulids</taxon>
        <taxon>Asterales</taxon>
        <taxon>Asteraceae</taxon>
        <taxon>Cichorioideae</taxon>
        <taxon>Cichorieae</taxon>
        <taxon>Lactucinae</taxon>
        <taxon>Lactuca</taxon>
    </lineage>
</organism>